<feature type="domain" description="HTH marR-type" evidence="1">
    <location>
        <begin position="1"/>
        <end position="151"/>
    </location>
</feature>
<dbReference type="InterPro" id="IPR036390">
    <property type="entry name" value="WH_DNA-bd_sf"/>
</dbReference>
<gene>
    <name evidence="2" type="ordered locus">Acel_2084</name>
</gene>
<dbReference type="SMART" id="SM00347">
    <property type="entry name" value="HTH_MARR"/>
    <property type="match status" value="1"/>
</dbReference>
<dbReference type="InterPro" id="IPR039422">
    <property type="entry name" value="MarR/SlyA-like"/>
</dbReference>
<keyword evidence="3" id="KW-1185">Reference proteome</keyword>
<proteinExistence type="predicted"/>
<dbReference type="KEGG" id="ace:Acel_2084"/>
<dbReference type="Pfam" id="PF12802">
    <property type="entry name" value="MarR_2"/>
    <property type="match status" value="1"/>
</dbReference>
<dbReference type="HOGENOM" id="CLU_120009_0_0_11"/>
<evidence type="ECO:0000313" key="2">
    <source>
        <dbReference type="EMBL" id="ABK53856.1"/>
    </source>
</evidence>
<dbReference type="EMBL" id="CP000481">
    <property type="protein sequence ID" value="ABK53856.1"/>
    <property type="molecule type" value="Genomic_DNA"/>
</dbReference>
<dbReference type="PROSITE" id="PS50995">
    <property type="entry name" value="HTH_MARR_2"/>
    <property type="match status" value="1"/>
</dbReference>
<reference evidence="2 3" key="1">
    <citation type="journal article" date="2009" name="Genome Res.">
        <title>Complete genome of the cellulolytic thermophile Acidothermus cellulolyticus 11B provides insights into its ecophysiological and evolutionary adaptations.</title>
        <authorList>
            <person name="Barabote R.D."/>
            <person name="Xie G."/>
            <person name="Leu D.H."/>
            <person name="Normand P."/>
            <person name="Necsulea A."/>
            <person name="Daubin V."/>
            <person name="Medigue C."/>
            <person name="Adney W.S."/>
            <person name="Xu X.C."/>
            <person name="Lapidus A."/>
            <person name="Parales R.E."/>
            <person name="Detter C."/>
            <person name="Pujic P."/>
            <person name="Bruce D."/>
            <person name="Lavire C."/>
            <person name="Challacombe J.F."/>
            <person name="Brettin T.S."/>
            <person name="Berry A.M."/>
        </authorList>
    </citation>
    <scope>NUCLEOTIDE SEQUENCE [LARGE SCALE GENOMIC DNA]</scope>
    <source>
        <strain evidence="3">ATCC 43068 / DSM 8971 / 11B</strain>
    </source>
</reference>
<name>A0LWP6_ACIC1</name>
<dbReference type="RefSeq" id="WP_011720919.1">
    <property type="nucleotide sequence ID" value="NC_008578.1"/>
</dbReference>
<dbReference type="GO" id="GO:0003700">
    <property type="term" value="F:DNA-binding transcription factor activity"/>
    <property type="evidence" value="ECO:0007669"/>
    <property type="project" value="InterPro"/>
</dbReference>
<dbReference type="InterPro" id="IPR000835">
    <property type="entry name" value="HTH_MarR-typ"/>
</dbReference>
<dbReference type="PANTHER" id="PTHR33164:SF43">
    <property type="entry name" value="HTH-TYPE TRANSCRIPTIONAL REPRESSOR YETL"/>
    <property type="match status" value="1"/>
</dbReference>
<dbReference type="Proteomes" id="UP000008221">
    <property type="component" value="Chromosome"/>
</dbReference>
<dbReference type="InParanoid" id="A0LWP6"/>
<dbReference type="Gene3D" id="1.10.10.10">
    <property type="entry name" value="Winged helix-like DNA-binding domain superfamily/Winged helix DNA-binding domain"/>
    <property type="match status" value="1"/>
</dbReference>
<dbReference type="GO" id="GO:0006950">
    <property type="term" value="P:response to stress"/>
    <property type="evidence" value="ECO:0007669"/>
    <property type="project" value="TreeGrafter"/>
</dbReference>
<dbReference type="OrthoDB" id="9807800at2"/>
<protein>
    <submittedName>
        <fullName evidence="2">Transcriptional regulator, MarR family</fullName>
    </submittedName>
</protein>
<evidence type="ECO:0000313" key="3">
    <source>
        <dbReference type="Proteomes" id="UP000008221"/>
    </source>
</evidence>
<organism evidence="2 3">
    <name type="scientific">Acidothermus cellulolyticus (strain ATCC 43068 / DSM 8971 / 11B)</name>
    <dbReference type="NCBI Taxonomy" id="351607"/>
    <lineage>
        <taxon>Bacteria</taxon>
        <taxon>Bacillati</taxon>
        <taxon>Actinomycetota</taxon>
        <taxon>Actinomycetes</taxon>
        <taxon>Acidothermales</taxon>
        <taxon>Acidothermaceae</taxon>
        <taxon>Acidothermus</taxon>
    </lineage>
</organism>
<dbReference type="eggNOG" id="COG1846">
    <property type="taxonomic scope" value="Bacteria"/>
</dbReference>
<dbReference type="SUPFAM" id="SSF46785">
    <property type="entry name" value="Winged helix' DNA-binding domain"/>
    <property type="match status" value="1"/>
</dbReference>
<dbReference type="PANTHER" id="PTHR33164">
    <property type="entry name" value="TRANSCRIPTIONAL REGULATOR, MARR FAMILY"/>
    <property type="match status" value="1"/>
</dbReference>
<dbReference type="STRING" id="351607.Acel_2084"/>
<dbReference type="InterPro" id="IPR036388">
    <property type="entry name" value="WH-like_DNA-bd_sf"/>
</dbReference>
<dbReference type="AlphaFoldDB" id="A0LWP6"/>
<evidence type="ECO:0000259" key="1">
    <source>
        <dbReference type="PROSITE" id="PS50995"/>
    </source>
</evidence>
<sequence length="155" mass="17482">MSRMTDDDFRAVVDFRLQLRRFIRWSEAAVRRAGLTPAQHELLLAIRYHPDSRGPTIGEISQALALRPHSTVGLVDRAEAAGLVVRHRTDRDARVVRVTLTRRGAQRLTGLTSQHVAEIRRLAPAFARLTKELAAMQEEHATDSPARRRPARHTG</sequence>
<accession>A0LWP6</accession>